<evidence type="ECO:0000256" key="6">
    <source>
        <dbReference type="ARBA" id="ARBA00023098"/>
    </source>
</evidence>
<organism evidence="12 13">
    <name type="scientific">Gnomoniopsis smithogilvyi</name>
    <dbReference type="NCBI Taxonomy" id="1191159"/>
    <lineage>
        <taxon>Eukaryota</taxon>
        <taxon>Fungi</taxon>
        <taxon>Dikarya</taxon>
        <taxon>Ascomycota</taxon>
        <taxon>Pezizomycotina</taxon>
        <taxon>Sordariomycetes</taxon>
        <taxon>Sordariomycetidae</taxon>
        <taxon>Diaporthales</taxon>
        <taxon>Gnomoniaceae</taxon>
        <taxon>Gnomoniopsis</taxon>
    </lineage>
</organism>
<feature type="active site" description="Proton acceptor" evidence="8">
    <location>
        <position position="931"/>
    </location>
</feature>
<dbReference type="PROSITE" id="PS00518">
    <property type="entry name" value="ZF_RING_1"/>
    <property type="match status" value="1"/>
</dbReference>
<feature type="short sequence motif" description="DGA/G" evidence="8">
    <location>
        <begin position="931"/>
        <end position="933"/>
    </location>
</feature>
<keyword evidence="6 8" id="KW-0443">Lipid metabolism</keyword>
<reference evidence="12" key="1">
    <citation type="submission" date="2022-10" db="EMBL/GenBank/DDBJ databases">
        <title>Tapping the CABI collections for fungal endophytes: first genome assemblies for Collariella, Neodidymelliopsis, Ascochyta clinopodiicola, Didymella pomorum, Didymosphaeria variabile, Neocosmospora piperis and Neocucurbitaria cava.</title>
        <authorList>
            <person name="Hill R."/>
        </authorList>
    </citation>
    <scope>NUCLEOTIDE SEQUENCE</scope>
    <source>
        <strain evidence="12">IMI 355082</strain>
    </source>
</reference>
<feature type="domain" description="RING-type" evidence="10">
    <location>
        <begin position="665"/>
        <end position="710"/>
    </location>
</feature>
<name>A0A9W8YRV9_9PEZI</name>
<dbReference type="PROSITE" id="PS50089">
    <property type="entry name" value="ZF_RING_2"/>
    <property type="match status" value="1"/>
</dbReference>
<dbReference type="InterPro" id="IPR017907">
    <property type="entry name" value="Znf_RING_CS"/>
</dbReference>
<evidence type="ECO:0000259" key="11">
    <source>
        <dbReference type="PROSITE" id="PS51635"/>
    </source>
</evidence>
<dbReference type="SUPFAM" id="SSF52540">
    <property type="entry name" value="P-loop containing nucleoside triphosphate hydrolases"/>
    <property type="match status" value="1"/>
</dbReference>
<dbReference type="Pfam" id="PF01734">
    <property type="entry name" value="Patatin"/>
    <property type="match status" value="1"/>
</dbReference>
<evidence type="ECO:0000256" key="3">
    <source>
        <dbReference type="ARBA" id="ARBA00022801"/>
    </source>
</evidence>
<dbReference type="GO" id="GO:0046486">
    <property type="term" value="P:glycerolipid metabolic process"/>
    <property type="evidence" value="ECO:0007669"/>
    <property type="project" value="UniProtKB-ARBA"/>
</dbReference>
<accession>A0A9W8YRV9</accession>
<dbReference type="PROSITE" id="PS01357">
    <property type="entry name" value="ZF_ZZ_1"/>
    <property type="match status" value="1"/>
</dbReference>
<evidence type="ECO:0000313" key="13">
    <source>
        <dbReference type="Proteomes" id="UP001140453"/>
    </source>
</evidence>
<evidence type="ECO:0000256" key="9">
    <source>
        <dbReference type="SAM" id="MobiDB-lite"/>
    </source>
</evidence>
<keyword evidence="2 7" id="KW-0863">Zinc-finger</keyword>
<dbReference type="GO" id="GO:0047499">
    <property type="term" value="F:calcium-independent phospholipase A2 activity"/>
    <property type="evidence" value="ECO:0007669"/>
    <property type="project" value="TreeGrafter"/>
</dbReference>
<evidence type="ECO:0000313" key="12">
    <source>
        <dbReference type="EMBL" id="KAJ4391044.1"/>
    </source>
</evidence>
<evidence type="ECO:0000256" key="1">
    <source>
        <dbReference type="ARBA" id="ARBA00022723"/>
    </source>
</evidence>
<dbReference type="GO" id="GO:0008270">
    <property type="term" value="F:zinc ion binding"/>
    <property type="evidence" value="ECO:0007669"/>
    <property type="project" value="UniProtKB-KW"/>
</dbReference>
<dbReference type="SUPFAM" id="SSF52151">
    <property type="entry name" value="FabD/lysophospholipase-like"/>
    <property type="match status" value="1"/>
</dbReference>
<evidence type="ECO:0000256" key="8">
    <source>
        <dbReference type="PROSITE-ProRule" id="PRU01161"/>
    </source>
</evidence>
<keyword evidence="5 8" id="KW-0442">Lipid degradation</keyword>
<feature type="short sequence motif" description="GXGXXG" evidence="8">
    <location>
        <begin position="737"/>
        <end position="742"/>
    </location>
</feature>
<keyword evidence="4" id="KW-0862">Zinc</keyword>
<feature type="domain" description="PNPLA" evidence="11">
    <location>
        <begin position="733"/>
        <end position="944"/>
    </location>
</feature>
<feature type="compositionally biased region" description="Polar residues" evidence="9">
    <location>
        <begin position="239"/>
        <end position="249"/>
    </location>
</feature>
<dbReference type="InterPro" id="IPR027417">
    <property type="entry name" value="P-loop_NTPase"/>
</dbReference>
<dbReference type="PANTHER" id="PTHR24185">
    <property type="entry name" value="CALCIUM-INDEPENDENT PHOSPHOLIPASE A2-GAMMA"/>
    <property type="match status" value="1"/>
</dbReference>
<feature type="region of interest" description="Disordered" evidence="9">
    <location>
        <begin position="972"/>
        <end position="1000"/>
    </location>
</feature>
<dbReference type="InterPro" id="IPR002641">
    <property type="entry name" value="PNPLA_dom"/>
</dbReference>
<keyword evidence="1" id="KW-0479">Metal-binding</keyword>
<evidence type="ECO:0000256" key="4">
    <source>
        <dbReference type="ARBA" id="ARBA00022833"/>
    </source>
</evidence>
<protein>
    <submittedName>
        <fullName evidence="12">Uncharacterized protein</fullName>
    </submittedName>
</protein>
<dbReference type="PANTHER" id="PTHR24185:SF1">
    <property type="entry name" value="CALCIUM-INDEPENDENT PHOSPHOLIPASE A2-GAMMA"/>
    <property type="match status" value="1"/>
</dbReference>
<feature type="region of interest" description="Disordered" evidence="9">
    <location>
        <begin position="234"/>
        <end position="258"/>
    </location>
</feature>
<gene>
    <name evidence="12" type="ORF">N0V93_004658</name>
</gene>
<evidence type="ECO:0000259" key="10">
    <source>
        <dbReference type="PROSITE" id="PS50089"/>
    </source>
</evidence>
<dbReference type="InterPro" id="IPR016035">
    <property type="entry name" value="Acyl_Trfase/lysoPLipase"/>
</dbReference>
<evidence type="ECO:0000256" key="5">
    <source>
        <dbReference type="ARBA" id="ARBA00022963"/>
    </source>
</evidence>
<comment type="caution">
    <text evidence="12">The sequence shown here is derived from an EMBL/GenBank/DDBJ whole genome shotgun (WGS) entry which is preliminary data.</text>
</comment>
<dbReference type="GO" id="GO:0016020">
    <property type="term" value="C:membrane"/>
    <property type="evidence" value="ECO:0007669"/>
    <property type="project" value="TreeGrafter"/>
</dbReference>
<proteinExistence type="predicted"/>
<dbReference type="Gene3D" id="3.40.1090.10">
    <property type="entry name" value="Cytosolic phospholipase A2 catalytic domain"/>
    <property type="match status" value="1"/>
</dbReference>
<dbReference type="Proteomes" id="UP001140453">
    <property type="component" value="Unassembled WGS sequence"/>
</dbReference>
<keyword evidence="3 8" id="KW-0378">Hydrolase</keyword>
<dbReference type="EMBL" id="JAPEVB010000003">
    <property type="protein sequence ID" value="KAJ4391044.1"/>
    <property type="molecule type" value="Genomic_DNA"/>
</dbReference>
<feature type="short sequence motif" description="GXSXG" evidence="8">
    <location>
        <begin position="771"/>
        <end position="775"/>
    </location>
</feature>
<dbReference type="PROSITE" id="PS51635">
    <property type="entry name" value="PNPLA"/>
    <property type="match status" value="1"/>
</dbReference>
<evidence type="ECO:0000256" key="2">
    <source>
        <dbReference type="ARBA" id="ARBA00022771"/>
    </source>
</evidence>
<dbReference type="InterPro" id="IPR001841">
    <property type="entry name" value="Znf_RING"/>
</dbReference>
<evidence type="ECO:0000256" key="7">
    <source>
        <dbReference type="PROSITE-ProRule" id="PRU00175"/>
    </source>
</evidence>
<feature type="active site" description="Nucleophile" evidence="8">
    <location>
        <position position="773"/>
    </location>
</feature>
<dbReference type="GO" id="GO:0019369">
    <property type="term" value="P:arachidonate metabolic process"/>
    <property type="evidence" value="ECO:0007669"/>
    <property type="project" value="TreeGrafter"/>
</dbReference>
<dbReference type="InterPro" id="IPR000433">
    <property type="entry name" value="Znf_ZZ"/>
</dbReference>
<dbReference type="OrthoDB" id="194358at2759"/>
<keyword evidence="13" id="KW-1185">Reference proteome</keyword>
<dbReference type="GO" id="GO:0016042">
    <property type="term" value="P:lipid catabolic process"/>
    <property type="evidence" value="ECO:0007669"/>
    <property type="project" value="UniProtKB-UniRule"/>
</dbReference>
<dbReference type="AlphaFoldDB" id="A0A9W8YRV9"/>
<sequence length="1241" mass="139953">MPARSCSQCQSESKTVYSCIQCNNLAFCNDCWSKWVLHQDGAVGYDGRPHEQSDPTVVRVLRQILEPVRSDADIDLEHQVDEDTTWFGVSRDSSNQPMLHDYGRFATLVSESQTQEPGNRYPQLVSFIGQTGAGKSTIIKMLIERLNNSALENGVKFPSPVTSSTNDMVPTTGDVHLYADPLSYYTKLPILFADCEGLDGGEATPRGLRAKVKQGDFNSIPDIAASISGMSLARPPRLSNRTSANTVPKSSKKLRKRRHGTQRDIAWAVTPETKKREYAVTQLYPRLLYTFSDVVVFVLRNPRAFESTVLEKLLDWGARSINKSLNQPALPHAIIILNATENVDAKEWDTETATENLLEGIRSAIFREPRFDEQARFWRDTGRKIQTTRDLLECYYASITIVRIPFRGRYMLIDEQVGKLSAVIRNKCEASLLAKKRARMLATAEKLQVYLEAAYDHFSEDLTTPFDFIREALKHNPIPQDLGGNILNLAISIQQNDYSTTEGSTVKIFYKMVPMIASCIMLDCVRQSLLGTTVQLLNDAYVEFCKFALERFVNLYAPCAFVSSKFGPCCNMKSGHNPKGHQNKDGRIIGIGTYEASFDLQEFSERWIELIRKELQHQQSAFTDLNYQTRKLPEHDIAAELHLRVLNEFYRGTADSSRYISYSACFSCLRELPEHALPCGHILCLPCVKAYGRPGPSKTSIVLSNCPLHQHEMIWDPPWNVFVKPRYAGVRTLCLDGGGVRGIVELQVLKAIQTQLEDKLPIQKFFDLIVGTSTGGIIALGLGVKNWTVDQCIKKFEDLCTQAFQPRELNGIPLLEKIAIFSHGSKYKTKPFEKVLKETFEEWPLFGGQSELGEMFTKVAVTSTTAIQQHPVVLANYNRPNSLDNDLSYEFLRSNGPSKEFKIWEAARATSAAPPFFKKFVKQSTADSYLDGALYNNCPVWVAHHERQLIWGDVATALPDILLSIGTGTDDKEVRSDLRGGPSSTIMETEDPQDSSNFKPRAPTSRFFAKEMWTILFDRLGSLMKCKEIWNNYITETTTSRQGRLGGHRRLIRIDPELRMDVPELDAVDALAQLKRNTATYLRNNPARIREIAHRLIASTFFFEKDNGSIKHRGSGYECSGTIHCRFANGSDDMKGLGGFLRNCHRNDFNPYFAVAEEETQLMREVKLPLGESLISDMCLRGTFKFQQFKIFVSKELAATTISLCLTEEPYPISTNSLLPISGFPRELISEDKTTQGEYFT</sequence>
<dbReference type="CDD" id="cd16449">
    <property type="entry name" value="RING-HC"/>
    <property type="match status" value="1"/>
</dbReference>
<dbReference type="CDD" id="cd07199">
    <property type="entry name" value="Pat17_PNPLA8_PNPLA9_like"/>
    <property type="match status" value="1"/>
</dbReference>